<evidence type="ECO:0000313" key="1">
    <source>
        <dbReference type="EMBL" id="SFN85262.1"/>
    </source>
</evidence>
<organism evidence="1 2">
    <name type="scientific">Salegentibacter flavus</name>
    <dbReference type="NCBI Taxonomy" id="287099"/>
    <lineage>
        <taxon>Bacteria</taxon>
        <taxon>Pseudomonadati</taxon>
        <taxon>Bacteroidota</taxon>
        <taxon>Flavobacteriia</taxon>
        <taxon>Flavobacteriales</taxon>
        <taxon>Flavobacteriaceae</taxon>
        <taxon>Salegentibacter</taxon>
    </lineage>
</organism>
<keyword evidence="2" id="KW-1185">Reference proteome</keyword>
<name>A0A1I5CEM9_9FLAO</name>
<sequence>MKDRIKKQLLGYLHTPPLWRGELLGLKQFDPGETMPQEIPDPKKEIPSLASNFVLGKRMESFFELLIQNNNRYKLLANNIQISREKITLGELDFLLKDLHTNQNIHLELVYKFYVYDPSISSEEARWIGPNRKDSFLQKMEKLKQKQFPLLNEPETMDFLKTLELTPEDLIQQTYFKAKLFLPSRFQQHKFPKLNKECIAGYYLSFKEFDSINYNNFKYYAPPKQDWPVAPEFGIDWVSFSEIKEQIQSSFDKKKSPLIWMKRSETVFEAFFVLWW</sequence>
<reference evidence="1 2" key="1">
    <citation type="submission" date="2016-10" db="EMBL/GenBank/DDBJ databases">
        <authorList>
            <person name="de Groot N.N."/>
        </authorList>
    </citation>
    <scope>NUCLEOTIDE SEQUENCE [LARGE SCALE GENOMIC DNA]</scope>
    <source>
        <strain evidence="1 2">DSM 17794</strain>
    </source>
</reference>
<evidence type="ECO:0000313" key="2">
    <source>
        <dbReference type="Proteomes" id="UP000199153"/>
    </source>
</evidence>
<accession>A0A1I5CEM9</accession>
<dbReference type="Proteomes" id="UP000199153">
    <property type="component" value="Unassembled WGS sequence"/>
</dbReference>
<dbReference type="STRING" id="287099.SAMN05660413_02810"/>
<dbReference type="AlphaFoldDB" id="A0A1I5CEM9"/>
<dbReference type="OrthoDB" id="1466769at2"/>
<dbReference type="Pfam" id="PF08907">
    <property type="entry name" value="DUF1853"/>
    <property type="match status" value="1"/>
</dbReference>
<protein>
    <recommendedName>
        <fullName evidence="3">DUF1853 domain-containing protein</fullName>
    </recommendedName>
</protein>
<dbReference type="EMBL" id="FOVL01000021">
    <property type="protein sequence ID" value="SFN85262.1"/>
    <property type="molecule type" value="Genomic_DNA"/>
</dbReference>
<dbReference type="InterPro" id="IPR015003">
    <property type="entry name" value="DUF1853"/>
</dbReference>
<proteinExistence type="predicted"/>
<evidence type="ECO:0008006" key="3">
    <source>
        <dbReference type="Google" id="ProtNLM"/>
    </source>
</evidence>
<dbReference type="RefSeq" id="WP_093410797.1">
    <property type="nucleotide sequence ID" value="NZ_FOVL01000021.1"/>
</dbReference>
<gene>
    <name evidence="1" type="ORF">SAMN05660413_02810</name>
</gene>